<evidence type="ECO:0000313" key="2">
    <source>
        <dbReference type="EMBL" id="CAL8106017.1"/>
    </source>
</evidence>
<proteinExistence type="predicted"/>
<comment type="caution">
    <text evidence="2">The sequence shown here is derived from an EMBL/GenBank/DDBJ whole genome shotgun (WGS) entry which is preliminary data.</text>
</comment>
<evidence type="ECO:0000313" key="3">
    <source>
        <dbReference type="Proteomes" id="UP001642540"/>
    </source>
</evidence>
<protein>
    <submittedName>
        <fullName evidence="2">Uncharacterized protein</fullName>
    </submittedName>
</protein>
<organism evidence="2 3">
    <name type="scientific">Orchesella dallaii</name>
    <dbReference type="NCBI Taxonomy" id="48710"/>
    <lineage>
        <taxon>Eukaryota</taxon>
        <taxon>Metazoa</taxon>
        <taxon>Ecdysozoa</taxon>
        <taxon>Arthropoda</taxon>
        <taxon>Hexapoda</taxon>
        <taxon>Collembola</taxon>
        <taxon>Entomobryomorpha</taxon>
        <taxon>Entomobryoidea</taxon>
        <taxon>Orchesellidae</taxon>
        <taxon>Orchesellinae</taxon>
        <taxon>Orchesella</taxon>
    </lineage>
</organism>
<accession>A0ABP1QKB1</accession>
<gene>
    <name evidence="2" type="ORF">ODALV1_LOCUS12259</name>
</gene>
<dbReference type="EMBL" id="CAXLJM020000036">
    <property type="protein sequence ID" value="CAL8106017.1"/>
    <property type="molecule type" value="Genomic_DNA"/>
</dbReference>
<reference evidence="2 3" key="1">
    <citation type="submission" date="2024-08" db="EMBL/GenBank/DDBJ databases">
        <authorList>
            <person name="Cucini C."/>
            <person name="Frati F."/>
        </authorList>
    </citation>
    <scope>NUCLEOTIDE SEQUENCE [LARGE SCALE GENOMIC DNA]</scope>
</reference>
<sequence length="234" mass="24723">MVGQPLYLIPEKERQNPLSILDVSRMNPTVAAQLNFGQHNLQEHRQNRRDIPAAAGANPTVSLTMGGGTPTSVSSIASTHSSSGGVVEVVQKPRPIPQVIPSTSATCAGNQNEANVCANATVDTDLGTTLTLSDVIVAGGYDEPAALRKLETEEIRIPDLVDFLEAAIRDRSTTGNIQGDLNNTLDPSAGTRQANSIELRTDSAPNVVVKDGHDETVYAVKGDRGAYDVTANLN</sequence>
<evidence type="ECO:0000256" key="1">
    <source>
        <dbReference type="SAM" id="MobiDB-lite"/>
    </source>
</evidence>
<keyword evidence="3" id="KW-1185">Reference proteome</keyword>
<feature type="region of interest" description="Disordered" evidence="1">
    <location>
        <begin position="57"/>
        <end position="80"/>
    </location>
</feature>
<dbReference type="Proteomes" id="UP001642540">
    <property type="component" value="Unassembled WGS sequence"/>
</dbReference>
<name>A0ABP1QKB1_9HEXA</name>